<dbReference type="Proteomes" id="UP000314294">
    <property type="component" value="Unassembled WGS sequence"/>
</dbReference>
<comment type="caution">
    <text evidence="1">The sequence shown here is derived from an EMBL/GenBank/DDBJ whole genome shotgun (WGS) entry which is preliminary data.</text>
</comment>
<dbReference type="AlphaFoldDB" id="A0A4Z2HB95"/>
<sequence length="220" mass="24542">MARGLRRCSTECTLPSSIILPAGAVLNTGYCPPSVGSIPDVEDLHCLHNVFVHINLWLRPVHCDLVTPQLNTSGHQLPASHGSRTDLLPLFGLGDATNEKTAVVHRGADPQQSPGPHLIVVELTYRPLGLVFLCVHHKCVPSVLPVKVHHQPHLIDASDRLEHRHQLILVNVPWDLAHKDFTSPWRRRSIPTRRRAIFTLTIFLDHTVADFPNFLSVDQC</sequence>
<gene>
    <name evidence="1" type="ORF">EYF80_027016</name>
</gene>
<keyword evidence="2" id="KW-1185">Reference proteome</keyword>
<evidence type="ECO:0000313" key="2">
    <source>
        <dbReference type="Proteomes" id="UP000314294"/>
    </source>
</evidence>
<proteinExistence type="predicted"/>
<dbReference type="EMBL" id="SRLO01000286">
    <property type="protein sequence ID" value="TNN62790.1"/>
    <property type="molecule type" value="Genomic_DNA"/>
</dbReference>
<evidence type="ECO:0000313" key="1">
    <source>
        <dbReference type="EMBL" id="TNN62790.1"/>
    </source>
</evidence>
<protein>
    <submittedName>
        <fullName evidence="1">Uncharacterized protein</fullName>
    </submittedName>
</protein>
<reference evidence="1 2" key="1">
    <citation type="submission" date="2019-03" db="EMBL/GenBank/DDBJ databases">
        <title>First draft genome of Liparis tanakae, snailfish: a comprehensive survey of snailfish specific genes.</title>
        <authorList>
            <person name="Kim W."/>
            <person name="Song I."/>
            <person name="Jeong J.-H."/>
            <person name="Kim D."/>
            <person name="Kim S."/>
            <person name="Ryu S."/>
            <person name="Song J.Y."/>
            <person name="Lee S.K."/>
        </authorList>
    </citation>
    <scope>NUCLEOTIDE SEQUENCE [LARGE SCALE GENOMIC DNA]</scope>
    <source>
        <tissue evidence="1">Muscle</tissue>
    </source>
</reference>
<organism evidence="1 2">
    <name type="scientific">Liparis tanakae</name>
    <name type="common">Tanaka's snailfish</name>
    <dbReference type="NCBI Taxonomy" id="230148"/>
    <lineage>
        <taxon>Eukaryota</taxon>
        <taxon>Metazoa</taxon>
        <taxon>Chordata</taxon>
        <taxon>Craniata</taxon>
        <taxon>Vertebrata</taxon>
        <taxon>Euteleostomi</taxon>
        <taxon>Actinopterygii</taxon>
        <taxon>Neopterygii</taxon>
        <taxon>Teleostei</taxon>
        <taxon>Neoteleostei</taxon>
        <taxon>Acanthomorphata</taxon>
        <taxon>Eupercaria</taxon>
        <taxon>Perciformes</taxon>
        <taxon>Cottioidei</taxon>
        <taxon>Cottales</taxon>
        <taxon>Liparidae</taxon>
        <taxon>Liparis</taxon>
    </lineage>
</organism>
<accession>A0A4Z2HB95</accession>
<name>A0A4Z2HB95_9TELE</name>